<dbReference type="EMBL" id="FQUS01000024">
    <property type="protein sequence ID" value="SHG30475.1"/>
    <property type="molecule type" value="Genomic_DNA"/>
</dbReference>
<dbReference type="InterPro" id="IPR032508">
    <property type="entry name" value="FecR_C"/>
</dbReference>
<proteinExistence type="predicted"/>
<dbReference type="PANTHER" id="PTHR30273">
    <property type="entry name" value="PERIPLASMIC SIGNAL SENSOR AND SIGMA FACTOR ACTIVATOR FECR-RELATED"/>
    <property type="match status" value="1"/>
</dbReference>
<dbReference type="PIRSF" id="PIRSF018266">
    <property type="entry name" value="FecR"/>
    <property type="match status" value="1"/>
</dbReference>
<dbReference type="OrthoDB" id="1523735at2"/>
<reference evidence="4 5" key="1">
    <citation type="submission" date="2016-11" db="EMBL/GenBank/DDBJ databases">
        <authorList>
            <person name="Jaros S."/>
            <person name="Januszkiewicz K."/>
            <person name="Wedrychowicz H."/>
        </authorList>
    </citation>
    <scope>NUCLEOTIDE SEQUENCE [LARGE SCALE GENOMIC DNA]</scope>
    <source>
        <strain evidence="4 5">DSM 21986</strain>
    </source>
</reference>
<dbReference type="STRING" id="1194090.SAMN05443144_12427"/>
<feature type="domain" description="FecR protein" evidence="2">
    <location>
        <begin position="146"/>
        <end position="240"/>
    </location>
</feature>
<dbReference type="GO" id="GO:0016989">
    <property type="term" value="F:sigma factor antagonist activity"/>
    <property type="evidence" value="ECO:0007669"/>
    <property type="project" value="TreeGrafter"/>
</dbReference>
<dbReference type="Gene3D" id="2.60.120.1440">
    <property type="match status" value="1"/>
</dbReference>
<feature type="domain" description="Protein FecR C-terminal" evidence="3">
    <location>
        <begin position="288"/>
        <end position="353"/>
    </location>
</feature>
<evidence type="ECO:0000256" key="1">
    <source>
        <dbReference type="SAM" id="Phobius"/>
    </source>
</evidence>
<keyword evidence="1" id="KW-0812">Transmembrane</keyword>
<dbReference type="Pfam" id="PF16344">
    <property type="entry name" value="FecR_C"/>
    <property type="match status" value="1"/>
</dbReference>
<feature type="transmembrane region" description="Helical" evidence="1">
    <location>
        <begin position="110"/>
        <end position="128"/>
    </location>
</feature>
<dbReference type="RefSeq" id="WP_073067534.1">
    <property type="nucleotide sequence ID" value="NZ_FQUS01000024.1"/>
</dbReference>
<dbReference type="Gene3D" id="3.55.50.30">
    <property type="match status" value="1"/>
</dbReference>
<accession>A0A1M5IQG1</accession>
<evidence type="ECO:0000313" key="4">
    <source>
        <dbReference type="EMBL" id="SHG30475.1"/>
    </source>
</evidence>
<organism evidence="4 5">
    <name type="scientific">Fodinibius roseus</name>
    <dbReference type="NCBI Taxonomy" id="1194090"/>
    <lineage>
        <taxon>Bacteria</taxon>
        <taxon>Pseudomonadati</taxon>
        <taxon>Balneolota</taxon>
        <taxon>Balneolia</taxon>
        <taxon>Balneolales</taxon>
        <taxon>Balneolaceae</taxon>
        <taxon>Fodinibius</taxon>
    </lineage>
</organism>
<evidence type="ECO:0000259" key="2">
    <source>
        <dbReference type="Pfam" id="PF04773"/>
    </source>
</evidence>
<dbReference type="InterPro" id="IPR012373">
    <property type="entry name" value="Ferrdict_sens_TM"/>
</dbReference>
<keyword evidence="5" id="KW-1185">Reference proteome</keyword>
<dbReference type="InterPro" id="IPR006860">
    <property type="entry name" value="FecR"/>
</dbReference>
<evidence type="ECO:0000259" key="3">
    <source>
        <dbReference type="Pfam" id="PF16344"/>
    </source>
</evidence>
<evidence type="ECO:0000313" key="5">
    <source>
        <dbReference type="Proteomes" id="UP000184041"/>
    </source>
</evidence>
<dbReference type="Proteomes" id="UP000184041">
    <property type="component" value="Unassembled WGS sequence"/>
</dbReference>
<dbReference type="PANTHER" id="PTHR30273:SF2">
    <property type="entry name" value="PROTEIN FECR"/>
    <property type="match status" value="1"/>
</dbReference>
<gene>
    <name evidence="4" type="ORF">SAMN05443144_12427</name>
</gene>
<dbReference type="Pfam" id="PF04773">
    <property type="entry name" value="FecR"/>
    <property type="match status" value="1"/>
</dbReference>
<name>A0A1M5IQG1_9BACT</name>
<keyword evidence="1" id="KW-0472">Membrane</keyword>
<dbReference type="AlphaFoldDB" id="A0A1M5IQG1"/>
<protein>
    <submittedName>
        <fullName evidence="4">FecR family protein</fullName>
    </submittedName>
</protein>
<sequence>MNEEDISWIKILRYVQGESSPEEHAEVQKWIDSDPDHEEIMLFVEKLLETPAESKEDWDVDSAWLRYNIRHGRDFEEQEDEEEEDIAGLKAVKKKGSEVSANKRAPKFKWGLVAAAAAMITVILLFTVPGERGEPVSDVRVPTNKEIVSEHGQRTHLRLSDGTRVILNAGSKMITPETFSDSLRRVELEGQAFFNVATDSARPFLVVTDRSVTEVLGTQFDVRAYSEDEQVEVTVAEGKVALRAKQDTAKRNGKEITHNQQGSLSPAGIAEVTEVENLAVHLGWTEGKLVFSNQQFLRVKRTLERYYNITIEIESDNGEQLRDRRFTGSFTDSQPLEEVLEAIALSLEMEYREDSSSDNSYTFFKK</sequence>
<keyword evidence="1" id="KW-1133">Transmembrane helix</keyword>